<reference evidence="5 6" key="1">
    <citation type="submission" date="2020-07" db="EMBL/GenBank/DDBJ databases">
        <title>Roseicoccus Jingziensis gen. nov., sp. nov., isolated from coastal seawater.</title>
        <authorList>
            <person name="Feng X."/>
        </authorList>
    </citation>
    <scope>NUCLEOTIDE SEQUENCE [LARGE SCALE GENOMIC DNA]</scope>
    <source>
        <strain evidence="5 6">N1E253</strain>
    </source>
</reference>
<evidence type="ECO:0000313" key="6">
    <source>
        <dbReference type="Proteomes" id="UP000557872"/>
    </source>
</evidence>
<comment type="caution">
    <text evidence="5">The sequence shown here is derived from an EMBL/GenBank/DDBJ whole genome shotgun (WGS) entry which is preliminary data.</text>
</comment>
<evidence type="ECO:0000256" key="2">
    <source>
        <dbReference type="ARBA" id="ARBA00022679"/>
    </source>
</evidence>
<proteinExistence type="inferred from homology"/>
<dbReference type="Pfam" id="PF00583">
    <property type="entry name" value="Acetyltransf_1"/>
    <property type="match status" value="1"/>
</dbReference>
<dbReference type="GO" id="GO:0008080">
    <property type="term" value="F:N-acetyltransferase activity"/>
    <property type="evidence" value="ECO:0007669"/>
    <property type="project" value="TreeGrafter"/>
</dbReference>
<keyword evidence="3" id="KW-0012">Acyltransferase</keyword>
<keyword evidence="6" id="KW-1185">Reference proteome</keyword>
<dbReference type="SUPFAM" id="SSF55729">
    <property type="entry name" value="Acyl-CoA N-acyltransferases (Nat)"/>
    <property type="match status" value="1"/>
</dbReference>
<dbReference type="InterPro" id="IPR051016">
    <property type="entry name" value="Diverse_Substrate_AcTransf"/>
</dbReference>
<dbReference type="InterPro" id="IPR000182">
    <property type="entry name" value="GNAT_dom"/>
</dbReference>
<evidence type="ECO:0000256" key="1">
    <source>
        <dbReference type="ARBA" id="ARBA00008694"/>
    </source>
</evidence>
<evidence type="ECO:0000256" key="3">
    <source>
        <dbReference type="ARBA" id="ARBA00023315"/>
    </source>
</evidence>
<gene>
    <name evidence="5" type="ORF">HW115_00340</name>
</gene>
<evidence type="ECO:0000313" key="5">
    <source>
        <dbReference type="EMBL" id="NWK54042.1"/>
    </source>
</evidence>
<keyword evidence="2 5" id="KW-0808">Transferase</keyword>
<dbReference type="EMBL" id="JACBAZ010000001">
    <property type="protein sequence ID" value="NWK54042.1"/>
    <property type="molecule type" value="Genomic_DNA"/>
</dbReference>
<accession>A0A851GAP7</accession>
<comment type="similarity">
    <text evidence="1">Belongs to the acetyltransferase family.</text>
</comment>
<dbReference type="CDD" id="cd04301">
    <property type="entry name" value="NAT_SF"/>
    <property type="match status" value="1"/>
</dbReference>
<dbReference type="PANTHER" id="PTHR10545">
    <property type="entry name" value="DIAMINE N-ACETYLTRANSFERASE"/>
    <property type="match status" value="1"/>
</dbReference>
<dbReference type="PANTHER" id="PTHR10545:SF29">
    <property type="entry name" value="GH14572P-RELATED"/>
    <property type="match status" value="1"/>
</dbReference>
<evidence type="ECO:0000259" key="4">
    <source>
        <dbReference type="PROSITE" id="PS51186"/>
    </source>
</evidence>
<name>A0A851GAP7_9BACT</name>
<dbReference type="PROSITE" id="PS51186">
    <property type="entry name" value="GNAT"/>
    <property type="match status" value="1"/>
</dbReference>
<dbReference type="InterPro" id="IPR016181">
    <property type="entry name" value="Acyl_CoA_acyltransferase"/>
</dbReference>
<protein>
    <submittedName>
        <fullName evidence="5">GNAT family N-acetyltransferase</fullName>
    </submittedName>
</protein>
<dbReference type="FunFam" id="3.40.630.30:FF:000064">
    <property type="entry name" value="GNAT family acetyltransferase"/>
    <property type="match status" value="1"/>
</dbReference>
<dbReference type="Gene3D" id="3.40.630.30">
    <property type="match status" value="1"/>
</dbReference>
<organism evidence="5 6">
    <name type="scientific">Oceaniferula marina</name>
    <dbReference type="NCBI Taxonomy" id="2748318"/>
    <lineage>
        <taxon>Bacteria</taxon>
        <taxon>Pseudomonadati</taxon>
        <taxon>Verrucomicrobiota</taxon>
        <taxon>Verrucomicrobiia</taxon>
        <taxon>Verrucomicrobiales</taxon>
        <taxon>Verrucomicrobiaceae</taxon>
        <taxon>Oceaniferula</taxon>
    </lineage>
</organism>
<dbReference type="AlphaFoldDB" id="A0A851GAP7"/>
<sequence>MTIRNATPDDCQEIHTMICELASFEQLEHKVCSQSDDLKKALFEKPIVAKCLVAEAKAPQSLAAFALFYHNYSSFTGKQGIYLEDIYVRPDHRGTGIGKKLILEVLRYARENNCPRVDWAVLDWNQKAIDFYRSLGATVMSDWRIARIENP</sequence>
<feature type="domain" description="N-acetyltransferase" evidence="4">
    <location>
        <begin position="1"/>
        <end position="151"/>
    </location>
</feature>
<dbReference type="Proteomes" id="UP000557872">
    <property type="component" value="Unassembled WGS sequence"/>
</dbReference>
<dbReference type="RefSeq" id="WP_178930590.1">
    <property type="nucleotide sequence ID" value="NZ_JACBAZ010000001.1"/>
</dbReference>